<keyword evidence="7" id="KW-0624">Polysaccharide degradation</keyword>
<evidence type="ECO:0000256" key="7">
    <source>
        <dbReference type="ARBA" id="ARBA00023326"/>
    </source>
</evidence>
<dbReference type="Gene3D" id="2.60.40.2030">
    <property type="match status" value="5"/>
</dbReference>
<evidence type="ECO:0000313" key="11">
    <source>
        <dbReference type="Proteomes" id="UP001500571"/>
    </source>
</evidence>
<feature type="domain" description="Fibronectin type-III" evidence="9">
    <location>
        <begin position="808"/>
        <end position="901"/>
    </location>
</feature>
<name>A0ABN2QCW2_9ACTN</name>
<comment type="similarity">
    <text evidence="1">Belongs to the intimin/invasin family.</text>
</comment>
<keyword evidence="6" id="KW-0326">Glycosidase</keyword>
<evidence type="ECO:0000256" key="1">
    <source>
        <dbReference type="ARBA" id="ARBA00010116"/>
    </source>
</evidence>
<dbReference type="SMART" id="SM00237">
    <property type="entry name" value="Calx_beta"/>
    <property type="match status" value="5"/>
</dbReference>
<evidence type="ECO:0000256" key="3">
    <source>
        <dbReference type="ARBA" id="ARBA00022737"/>
    </source>
</evidence>
<dbReference type="SUPFAM" id="SSF141072">
    <property type="entry name" value="CalX-like"/>
    <property type="match status" value="5"/>
</dbReference>
<comment type="caution">
    <text evidence="10">The sequence shown here is derived from an EMBL/GenBank/DDBJ whole genome shotgun (WGS) entry which is preliminary data.</text>
</comment>
<dbReference type="PRINTS" id="PR00014">
    <property type="entry name" value="FNTYPEIII"/>
</dbReference>
<protein>
    <recommendedName>
        <fullName evidence="9">Fibronectin type-III domain-containing protein</fullName>
    </recommendedName>
</protein>
<dbReference type="Pfam" id="PF00041">
    <property type="entry name" value="fn3"/>
    <property type="match status" value="3"/>
</dbReference>
<evidence type="ECO:0000313" key="10">
    <source>
        <dbReference type="EMBL" id="GAA1949821.1"/>
    </source>
</evidence>
<dbReference type="SMART" id="SM00060">
    <property type="entry name" value="FN3"/>
    <property type="match status" value="3"/>
</dbReference>
<dbReference type="Pfam" id="PF03160">
    <property type="entry name" value="Calx-beta"/>
    <property type="match status" value="5"/>
</dbReference>
<keyword evidence="5" id="KW-0813">Transport</keyword>
<keyword evidence="4" id="KW-0106">Calcium</keyword>
<dbReference type="EMBL" id="BAAAPB010000001">
    <property type="protein sequence ID" value="GAA1949821.1"/>
    <property type="molecule type" value="Genomic_DNA"/>
</dbReference>
<dbReference type="PROSITE" id="PS50853">
    <property type="entry name" value="FN3"/>
    <property type="match status" value="3"/>
</dbReference>
<evidence type="ECO:0000256" key="5">
    <source>
        <dbReference type="ARBA" id="ARBA00023065"/>
    </source>
</evidence>
<keyword evidence="2 8" id="KW-0732">Signal</keyword>
<dbReference type="InterPro" id="IPR051171">
    <property type="entry name" value="CaCA"/>
</dbReference>
<dbReference type="InterPro" id="IPR008964">
    <property type="entry name" value="Invasin/intimin_cell_adhesion"/>
</dbReference>
<feature type="signal peptide" evidence="8">
    <location>
        <begin position="1"/>
        <end position="28"/>
    </location>
</feature>
<dbReference type="PANTHER" id="PTHR11878">
    <property type="entry name" value="SODIUM/CALCIUM EXCHANGER"/>
    <property type="match status" value="1"/>
</dbReference>
<accession>A0ABN2QCW2</accession>
<organism evidence="10 11">
    <name type="scientific">Nocardioides panacihumi</name>
    <dbReference type="NCBI Taxonomy" id="400774"/>
    <lineage>
        <taxon>Bacteria</taxon>
        <taxon>Bacillati</taxon>
        <taxon>Actinomycetota</taxon>
        <taxon>Actinomycetes</taxon>
        <taxon>Propionibacteriales</taxon>
        <taxon>Nocardioidaceae</taxon>
        <taxon>Nocardioides</taxon>
    </lineage>
</organism>
<evidence type="ECO:0000259" key="9">
    <source>
        <dbReference type="PROSITE" id="PS50853"/>
    </source>
</evidence>
<dbReference type="InterPro" id="IPR013783">
    <property type="entry name" value="Ig-like_fold"/>
</dbReference>
<feature type="domain" description="Fibronectin type-III" evidence="9">
    <location>
        <begin position="714"/>
        <end position="807"/>
    </location>
</feature>
<keyword evidence="5" id="KW-0406">Ion transport</keyword>
<dbReference type="SUPFAM" id="SSF49265">
    <property type="entry name" value="Fibronectin type III"/>
    <property type="match status" value="2"/>
</dbReference>
<evidence type="ECO:0000256" key="6">
    <source>
        <dbReference type="ARBA" id="ARBA00023295"/>
    </source>
</evidence>
<feature type="domain" description="Fibronectin type-III" evidence="9">
    <location>
        <begin position="903"/>
        <end position="998"/>
    </location>
</feature>
<dbReference type="PANTHER" id="PTHR11878:SF65">
    <property type="entry name" value="NA_CA-EXCHANGE PROTEIN, ISOFORM G"/>
    <property type="match status" value="1"/>
</dbReference>
<keyword evidence="3" id="KW-0677">Repeat</keyword>
<evidence type="ECO:0000256" key="4">
    <source>
        <dbReference type="ARBA" id="ARBA00022837"/>
    </source>
</evidence>
<dbReference type="SUPFAM" id="SSF49373">
    <property type="entry name" value="Invasin/intimin cell-adhesion fragments"/>
    <property type="match status" value="1"/>
</dbReference>
<dbReference type="RefSeq" id="WP_344042328.1">
    <property type="nucleotide sequence ID" value="NZ_BAAAPB010000001.1"/>
</dbReference>
<dbReference type="InterPro" id="IPR036116">
    <property type="entry name" value="FN3_sf"/>
</dbReference>
<keyword evidence="7" id="KW-0119">Carbohydrate metabolism</keyword>
<keyword evidence="6" id="KW-0378">Hydrolase</keyword>
<dbReference type="InterPro" id="IPR038081">
    <property type="entry name" value="CalX-like_sf"/>
</dbReference>
<dbReference type="InterPro" id="IPR003961">
    <property type="entry name" value="FN3_dom"/>
</dbReference>
<dbReference type="Pfam" id="PF02369">
    <property type="entry name" value="Big_1"/>
    <property type="match status" value="1"/>
</dbReference>
<feature type="chain" id="PRO_5046415207" description="Fibronectin type-III domain-containing protein" evidence="8">
    <location>
        <begin position="29"/>
        <end position="1092"/>
    </location>
</feature>
<dbReference type="InterPro" id="IPR003344">
    <property type="entry name" value="Big_1_dom"/>
</dbReference>
<proteinExistence type="inferred from homology"/>
<gene>
    <name evidence="10" type="ORF">GCM10009798_06320</name>
</gene>
<dbReference type="Proteomes" id="UP001500571">
    <property type="component" value="Unassembled WGS sequence"/>
</dbReference>
<dbReference type="InterPro" id="IPR003644">
    <property type="entry name" value="Calx_beta"/>
</dbReference>
<dbReference type="Gene3D" id="2.60.40.10">
    <property type="entry name" value="Immunoglobulins"/>
    <property type="match status" value="4"/>
</dbReference>
<keyword evidence="11" id="KW-1185">Reference proteome</keyword>
<evidence type="ECO:0000256" key="2">
    <source>
        <dbReference type="ARBA" id="ARBA00022729"/>
    </source>
</evidence>
<sequence>MGKRTISALSVIAVIMGTWAMLTPPTYAAGTAYVSAGPDVVVGEGQGSVTIPVTLSAAADATVTVNFATNVDTAGSGDFTAAVGSLTFPAGVTERDVTIPVTDDATVEQMEDFDLTLISPSANATIGKRDTLVSIVDNDTVTTTPAIYAAPDLTVDESDGTAHIPITLGKTHGQASNTPVTVHYATSDTTGPNATAGTDYTPTSGTLTFAPGDSAQTIPIDITNDTTTEGPERFQLDLTSPTGATLAEATTTITIGPSDATASTNTTINAGPDTVVGEGDGYVELPVTLTAPAQSVVTVNYATNSDTAGSGDFRNFSATGLLFQPGETTKTVRIPVTDDATVEQMEDFDLTLISPSANATIGKRDTLVSIVDNDTVTTTPAIYAAPDLTVDESDGTAHIPITLGKTHGQASNTPVTVHYATSDTTGPNATAGTDYTPTSGTLTFAPGDSAQTIPIDISDDTTTEGPESFRLLLTDPAGGLLIDPTSVVTIGGSDATPASSPGISAGPDISVGEGDGYVDVPVSLTAPSQNAVTVNYATNSATAGSADFRNFSATGLLFRPGETSKTVRIPLRDDILTESPETFDLVLSSPTNATISDSTRVVTIADNDSPATVADSNVTVSPSSVVADGLTPTYVTVTLNDASPHPAANKYVVLTPSGSAQVRTWSGDSDGHGVVTFEVTDTVQETVSLTADDVTDNVTLSAHPSVTFTAAPNVPGPPTGVDGTAGDAQVALSWTAPADDGGSAITGYTITPYVGGSAKATLAVGNVTSTVVSGLVNGTTYTFTVAATNAAGTGAQSAASPALTPATVPAAPTGVSGASGNGQVDVHWTAPTADGGSPITGYVVTPFVGATAQSPASVGNVTSTTIRGLSNGTAYTFKVHAVNAKGAGPDSAPSPSVVPQAGVPGPPTGVAGTPGDGRVALSWSGPGDNGGSPITHYVVTPYVGATPRPSVTVGNVLRATITGLTNGTSYTFTVAAQNTIGTGAPSAHSAPLRPVRPTLSITVSASRIRHGRPVTVSGAASPPFDGTVHLQRRRVVGGTTVWVTVGSGTLSAGRYSLRLRLTRQGTYRFRVMTVPSTGHPALTSATGTVKVV</sequence>
<reference evidence="10 11" key="1">
    <citation type="journal article" date="2019" name="Int. J. Syst. Evol. Microbiol.">
        <title>The Global Catalogue of Microorganisms (GCM) 10K type strain sequencing project: providing services to taxonomists for standard genome sequencing and annotation.</title>
        <authorList>
            <consortium name="The Broad Institute Genomics Platform"/>
            <consortium name="The Broad Institute Genome Sequencing Center for Infectious Disease"/>
            <person name="Wu L."/>
            <person name="Ma J."/>
        </authorList>
    </citation>
    <scope>NUCLEOTIDE SEQUENCE [LARGE SCALE GENOMIC DNA]</scope>
    <source>
        <strain evidence="10 11">JCM 15309</strain>
    </source>
</reference>
<evidence type="ECO:0000256" key="8">
    <source>
        <dbReference type="SAM" id="SignalP"/>
    </source>
</evidence>
<dbReference type="CDD" id="cd00063">
    <property type="entry name" value="FN3"/>
    <property type="match status" value="3"/>
</dbReference>